<evidence type="ECO:0000256" key="1">
    <source>
        <dbReference type="ARBA" id="ARBA00004418"/>
    </source>
</evidence>
<dbReference type="InterPro" id="IPR001188">
    <property type="entry name" value="Sperm_putr-bd"/>
</dbReference>
<comment type="subcellular location">
    <subcellularLocation>
        <location evidence="1">Periplasm</location>
    </subcellularLocation>
</comment>
<dbReference type="PANTHER" id="PTHR30222">
    <property type="entry name" value="SPERMIDINE/PUTRESCINE-BINDING PERIPLASMIC PROTEIN"/>
    <property type="match status" value="1"/>
</dbReference>
<protein>
    <submittedName>
        <fullName evidence="5">Spermidine/putrescine transport system substrate-binding protein</fullName>
    </submittedName>
</protein>
<dbReference type="InterPro" id="IPR006311">
    <property type="entry name" value="TAT_signal"/>
</dbReference>
<evidence type="ECO:0000256" key="2">
    <source>
        <dbReference type="ARBA" id="ARBA00022448"/>
    </source>
</evidence>
<gene>
    <name evidence="5" type="ORF">SAMN05216548_101376</name>
</gene>
<dbReference type="Pfam" id="PF13416">
    <property type="entry name" value="SBP_bac_8"/>
    <property type="match status" value="1"/>
</dbReference>
<dbReference type="PANTHER" id="PTHR30222:SF17">
    <property type="entry name" value="SPERMIDINE_PUTRESCINE-BINDING PERIPLASMIC PROTEIN"/>
    <property type="match status" value="1"/>
</dbReference>
<dbReference type="GO" id="GO:0042597">
    <property type="term" value="C:periplasmic space"/>
    <property type="evidence" value="ECO:0007669"/>
    <property type="project" value="UniProtKB-SubCell"/>
</dbReference>
<proteinExistence type="predicted"/>
<evidence type="ECO:0000256" key="4">
    <source>
        <dbReference type="ARBA" id="ARBA00022764"/>
    </source>
</evidence>
<dbReference type="PROSITE" id="PS51318">
    <property type="entry name" value="TAT"/>
    <property type="match status" value="1"/>
</dbReference>
<dbReference type="GO" id="GO:0015846">
    <property type="term" value="P:polyamine transport"/>
    <property type="evidence" value="ECO:0007669"/>
    <property type="project" value="InterPro"/>
</dbReference>
<dbReference type="OrthoDB" id="9769319at2"/>
<dbReference type="NCBIfam" id="TIGR01409">
    <property type="entry name" value="TAT_signal_seq"/>
    <property type="match status" value="1"/>
</dbReference>
<accession>A0A1H9ABF5</accession>
<dbReference type="EMBL" id="FOFG01000001">
    <property type="protein sequence ID" value="SEP73817.1"/>
    <property type="molecule type" value="Genomic_DNA"/>
</dbReference>
<dbReference type="Gene3D" id="3.40.190.10">
    <property type="entry name" value="Periplasmic binding protein-like II"/>
    <property type="match status" value="2"/>
</dbReference>
<dbReference type="STRING" id="1855383.SAMN05216548_101376"/>
<reference evidence="5 6" key="1">
    <citation type="submission" date="2016-10" db="EMBL/GenBank/DDBJ databases">
        <authorList>
            <person name="de Groot N.N."/>
        </authorList>
    </citation>
    <scope>NUCLEOTIDE SEQUENCE [LARGE SCALE GENOMIC DNA]</scope>
    <source>
        <strain evidence="5 6">A52C2</strain>
    </source>
</reference>
<sequence length="402" mass="43858">MGLRPPLNTRGCLVSQSSNLSGSVRTLLAARDFNRRSFLKSAASVGVAAAAGPFVMRSAWAASGEVRIFAWAGYVSDEMLKDFTDKTGVKATRTEYGTNDELLNQLRANQGGGFDIIWPTVDRVPNYVEFGLIQPLDEKKVNWDGAIASTVEGSADMGGVVKGARYFVPSDWGTEAIAFSTADAPLTFGQASYGDLWDDKYAGKVTVRAQSALVGIGLWLDSQGKLPHPMRDSFKDEKTMTDNYDVIIKTAIANKAKVGQFWSNENEAQGAFRQNGCVIGQTWDSTAAALAKEGQPVGFVAPKEGALAWMEGMCIPKGAANVDNAYAFINWYLTPQAGAMLANKLGYNTTAKGAEAYLSDFNKKFFQAAYPGDALQKLWWWPIQDTWFVSKRNEYQDKFLSA</sequence>
<keyword evidence="2" id="KW-0813">Transport</keyword>
<dbReference type="PRINTS" id="PR00909">
    <property type="entry name" value="SPERMDNBNDNG"/>
</dbReference>
<dbReference type="SUPFAM" id="SSF53850">
    <property type="entry name" value="Periplasmic binding protein-like II"/>
    <property type="match status" value="1"/>
</dbReference>
<name>A0A1H9ABF5_9HYPH</name>
<evidence type="ECO:0000313" key="5">
    <source>
        <dbReference type="EMBL" id="SEP73817.1"/>
    </source>
</evidence>
<keyword evidence="4" id="KW-0574">Periplasm</keyword>
<organism evidence="5 6">
    <name type="scientific">Faunimonas pinastri</name>
    <dbReference type="NCBI Taxonomy" id="1855383"/>
    <lineage>
        <taxon>Bacteria</taxon>
        <taxon>Pseudomonadati</taxon>
        <taxon>Pseudomonadota</taxon>
        <taxon>Alphaproteobacteria</taxon>
        <taxon>Hyphomicrobiales</taxon>
        <taxon>Afifellaceae</taxon>
        <taxon>Faunimonas</taxon>
    </lineage>
</organism>
<dbReference type="InterPro" id="IPR019546">
    <property type="entry name" value="TAT_signal_bac_arc"/>
</dbReference>
<evidence type="ECO:0000256" key="3">
    <source>
        <dbReference type="ARBA" id="ARBA00022729"/>
    </source>
</evidence>
<dbReference type="GO" id="GO:0019808">
    <property type="term" value="F:polyamine binding"/>
    <property type="evidence" value="ECO:0007669"/>
    <property type="project" value="InterPro"/>
</dbReference>
<keyword evidence="3" id="KW-0732">Signal</keyword>
<keyword evidence="6" id="KW-1185">Reference proteome</keyword>
<dbReference type="InterPro" id="IPR006059">
    <property type="entry name" value="SBP"/>
</dbReference>
<dbReference type="AlphaFoldDB" id="A0A1H9ABF5"/>
<evidence type="ECO:0000313" key="6">
    <source>
        <dbReference type="Proteomes" id="UP000199647"/>
    </source>
</evidence>
<dbReference type="Proteomes" id="UP000199647">
    <property type="component" value="Unassembled WGS sequence"/>
</dbReference>